<dbReference type="RefSeq" id="WP_219082786.1">
    <property type="nucleotide sequence ID" value="NZ_CP079216.1"/>
</dbReference>
<gene>
    <name evidence="3" type="ORF">KDB89_01315</name>
</gene>
<feature type="domain" description="DUF5652" evidence="2">
    <location>
        <begin position="51"/>
        <end position="79"/>
    </location>
</feature>
<sequence length="82" mass="8664">MHHEIGHDKHHGHLPKSRAGRFALTALAGADVALRAVALADLVNRPQKEVKGSKAGWAVALTVVNSVGILPLAYLILGRDAD</sequence>
<evidence type="ECO:0000313" key="3">
    <source>
        <dbReference type="EMBL" id="QXT63155.1"/>
    </source>
</evidence>
<organism evidence="3 4">
    <name type="scientific">Tessaracoccus palaemonis</name>
    <dbReference type="NCBI Taxonomy" id="2829499"/>
    <lineage>
        <taxon>Bacteria</taxon>
        <taxon>Bacillati</taxon>
        <taxon>Actinomycetota</taxon>
        <taxon>Actinomycetes</taxon>
        <taxon>Propionibacteriales</taxon>
        <taxon>Propionibacteriaceae</taxon>
        <taxon>Tessaracoccus</taxon>
    </lineage>
</organism>
<keyword evidence="1" id="KW-1133">Transmembrane helix</keyword>
<feature type="transmembrane region" description="Helical" evidence="1">
    <location>
        <begin position="55"/>
        <end position="77"/>
    </location>
</feature>
<keyword evidence="1" id="KW-0812">Transmembrane</keyword>
<evidence type="ECO:0000256" key="1">
    <source>
        <dbReference type="SAM" id="Phobius"/>
    </source>
</evidence>
<keyword evidence="4" id="KW-1185">Reference proteome</keyword>
<proteinExistence type="predicted"/>
<name>A0ABX8SIL9_9ACTN</name>
<evidence type="ECO:0000259" key="2">
    <source>
        <dbReference type="Pfam" id="PF18893"/>
    </source>
</evidence>
<reference evidence="3 4" key="1">
    <citation type="submission" date="2021-07" db="EMBL/GenBank/DDBJ databases">
        <title>complete genome sequencing of Tessaracoccus sp.J1M15.</title>
        <authorList>
            <person name="Bae J.-W."/>
            <person name="Kim D.-y."/>
        </authorList>
    </citation>
    <scope>NUCLEOTIDE SEQUENCE [LARGE SCALE GENOMIC DNA]</scope>
    <source>
        <strain evidence="3 4">J1M15</strain>
    </source>
</reference>
<accession>A0ABX8SIL9</accession>
<evidence type="ECO:0000313" key="4">
    <source>
        <dbReference type="Proteomes" id="UP000824504"/>
    </source>
</evidence>
<dbReference type="Pfam" id="PF18893">
    <property type="entry name" value="DUF5652"/>
    <property type="match status" value="1"/>
</dbReference>
<dbReference type="EMBL" id="CP079216">
    <property type="protein sequence ID" value="QXT63155.1"/>
    <property type="molecule type" value="Genomic_DNA"/>
</dbReference>
<dbReference type="Proteomes" id="UP000824504">
    <property type="component" value="Chromosome"/>
</dbReference>
<dbReference type="InterPro" id="IPR043712">
    <property type="entry name" value="DUF5652"/>
</dbReference>
<protein>
    <submittedName>
        <fullName evidence="3">PLD nuclease N-terminal domain-containing protein</fullName>
    </submittedName>
</protein>
<keyword evidence="1" id="KW-0472">Membrane</keyword>